<gene>
    <name evidence="8" type="ORF">Voc01_068070</name>
</gene>
<feature type="transmembrane region" description="Helical" evidence="6">
    <location>
        <begin position="78"/>
        <end position="104"/>
    </location>
</feature>
<evidence type="ECO:0000256" key="4">
    <source>
        <dbReference type="ARBA" id="ARBA00023136"/>
    </source>
</evidence>
<evidence type="ECO:0000256" key="3">
    <source>
        <dbReference type="ARBA" id="ARBA00022989"/>
    </source>
</evidence>
<dbReference type="RefSeq" id="WP_203931754.1">
    <property type="nucleotide sequence ID" value="NZ_BOPH01000093.1"/>
</dbReference>
<dbReference type="PANTHER" id="PTHR30566:SF25">
    <property type="entry name" value="INNER MEMBRANE PROTEIN"/>
    <property type="match status" value="1"/>
</dbReference>
<feature type="domain" description="Mechanosensitive ion channel MscS" evidence="7">
    <location>
        <begin position="174"/>
        <end position="240"/>
    </location>
</feature>
<proteinExistence type="predicted"/>
<dbReference type="Proteomes" id="UP000635606">
    <property type="component" value="Unassembled WGS sequence"/>
</dbReference>
<dbReference type="PANTHER" id="PTHR30566">
    <property type="entry name" value="YNAI-RELATED MECHANOSENSITIVE ION CHANNEL"/>
    <property type="match status" value="1"/>
</dbReference>
<evidence type="ECO:0000313" key="9">
    <source>
        <dbReference type="Proteomes" id="UP000635606"/>
    </source>
</evidence>
<protein>
    <submittedName>
        <fullName evidence="8">Mechanosensitive ion channel protein MscS</fullName>
    </submittedName>
</protein>
<dbReference type="Gene3D" id="1.10.287.1260">
    <property type="match status" value="1"/>
</dbReference>
<dbReference type="InterPro" id="IPR006685">
    <property type="entry name" value="MscS_channel_2nd"/>
</dbReference>
<dbReference type="GO" id="GO:0016020">
    <property type="term" value="C:membrane"/>
    <property type="evidence" value="ECO:0007669"/>
    <property type="project" value="UniProtKB-SubCell"/>
</dbReference>
<evidence type="ECO:0000256" key="5">
    <source>
        <dbReference type="SAM" id="MobiDB-lite"/>
    </source>
</evidence>
<dbReference type="AlphaFoldDB" id="A0A8J4EDT3"/>
<keyword evidence="9" id="KW-1185">Reference proteome</keyword>
<dbReference type="Gene3D" id="2.30.30.60">
    <property type="match status" value="1"/>
</dbReference>
<feature type="compositionally biased region" description="Low complexity" evidence="5">
    <location>
        <begin position="339"/>
        <end position="356"/>
    </location>
</feature>
<feature type="transmembrane region" description="Helical" evidence="6">
    <location>
        <begin position="6"/>
        <end position="29"/>
    </location>
</feature>
<keyword evidence="3 6" id="KW-1133">Transmembrane helix</keyword>
<feature type="transmembrane region" description="Helical" evidence="6">
    <location>
        <begin position="152"/>
        <end position="175"/>
    </location>
</feature>
<evidence type="ECO:0000313" key="8">
    <source>
        <dbReference type="EMBL" id="GIJ71890.1"/>
    </source>
</evidence>
<comment type="subcellular location">
    <subcellularLocation>
        <location evidence="1">Membrane</location>
    </subcellularLocation>
</comment>
<name>A0A8J4EDT3_9ACTN</name>
<feature type="transmembrane region" description="Helical" evidence="6">
    <location>
        <begin position="125"/>
        <end position="146"/>
    </location>
</feature>
<organism evidence="8 9">
    <name type="scientific">Virgisporangium ochraceum</name>
    <dbReference type="NCBI Taxonomy" id="65505"/>
    <lineage>
        <taxon>Bacteria</taxon>
        <taxon>Bacillati</taxon>
        <taxon>Actinomycetota</taxon>
        <taxon>Actinomycetes</taxon>
        <taxon>Micromonosporales</taxon>
        <taxon>Micromonosporaceae</taxon>
        <taxon>Virgisporangium</taxon>
    </lineage>
</organism>
<comment type="caution">
    <text evidence="8">The sequence shown here is derived from an EMBL/GenBank/DDBJ whole genome shotgun (WGS) entry which is preliminary data.</text>
</comment>
<dbReference type="Pfam" id="PF00924">
    <property type="entry name" value="MS_channel_2nd"/>
    <property type="match status" value="1"/>
</dbReference>
<keyword evidence="4 6" id="KW-0472">Membrane</keyword>
<sequence>MSDALLPIGVGLGILVAGFAVLWVLHRLLVRAARRAPWAAAVTRHARRPAHVGVVLLALHATLNGLPRADWHRGARHVLYLADIGVLAWAAAAALMIIMDLALSRYRTDVRDNRHARRIHTQVSVIRRIGIAGFAVVAMGAMLLTFPAFRAAGASVLASAGIAGVIAGLAAQSLLSNVFAGMQIVFSEALHLDDVVVVEGEWGRVEEITLTYVVVRIWDDRRLVLPTSYFLTTPFQNWTRTEAAVIGAVELDLDWTVPVEALRSVLELSVKENERWDGRTCVLQVTGATGSFVRIRALVSAHDAPTLWDLRCDVRERLVEWIRLEHPAALPRLRAEVAAPAGSAPAQVPAGSAPAPLGRDQPTAPGERPTTGAGPDPEQPG</sequence>
<dbReference type="EMBL" id="BOPH01000093">
    <property type="protein sequence ID" value="GIJ71890.1"/>
    <property type="molecule type" value="Genomic_DNA"/>
</dbReference>
<evidence type="ECO:0000256" key="2">
    <source>
        <dbReference type="ARBA" id="ARBA00022692"/>
    </source>
</evidence>
<evidence type="ECO:0000256" key="6">
    <source>
        <dbReference type="SAM" id="Phobius"/>
    </source>
</evidence>
<evidence type="ECO:0000259" key="7">
    <source>
        <dbReference type="Pfam" id="PF00924"/>
    </source>
</evidence>
<feature type="transmembrane region" description="Helical" evidence="6">
    <location>
        <begin position="50"/>
        <end position="66"/>
    </location>
</feature>
<evidence type="ECO:0000256" key="1">
    <source>
        <dbReference type="ARBA" id="ARBA00004370"/>
    </source>
</evidence>
<keyword evidence="2 6" id="KW-0812">Transmembrane</keyword>
<dbReference type="GO" id="GO:0055085">
    <property type="term" value="P:transmembrane transport"/>
    <property type="evidence" value="ECO:0007669"/>
    <property type="project" value="InterPro"/>
</dbReference>
<dbReference type="InterPro" id="IPR010920">
    <property type="entry name" value="LSM_dom_sf"/>
</dbReference>
<reference evidence="8" key="1">
    <citation type="submission" date="2021-01" db="EMBL/GenBank/DDBJ databases">
        <title>Whole genome shotgun sequence of Virgisporangium ochraceum NBRC 16418.</title>
        <authorList>
            <person name="Komaki H."/>
            <person name="Tamura T."/>
        </authorList>
    </citation>
    <scope>NUCLEOTIDE SEQUENCE</scope>
    <source>
        <strain evidence="8">NBRC 16418</strain>
    </source>
</reference>
<feature type="region of interest" description="Disordered" evidence="5">
    <location>
        <begin position="339"/>
        <end position="381"/>
    </location>
</feature>
<dbReference type="InterPro" id="IPR023408">
    <property type="entry name" value="MscS_beta-dom_sf"/>
</dbReference>
<dbReference type="SUPFAM" id="SSF50182">
    <property type="entry name" value="Sm-like ribonucleoproteins"/>
    <property type="match status" value="1"/>
</dbReference>
<accession>A0A8J4EDT3</accession>